<dbReference type="AlphaFoldDB" id="A0AAD7V691"/>
<reference evidence="1 2" key="1">
    <citation type="submission" date="2023-03" db="EMBL/GenBank/DDBJ databases">
        <title>Genome sequence of Lichtheimia ornata CBS 291.66.</title>
        <authorList>
            <person name="Mohabir J.T."/>
            <person name="Shea T.P."/>
            <person name="Kurbessoian T."/>
            <person name="Berby B."/>
            <person name="Fontaine J."/>
            <person name="Livny J."/>
            <person name="Gnirke A."/>
            <person name="Stajich J.E."/>
            <person name="Cuomo C.A."/>
        </authorList>
    </citation>
    <scope>NUCLEOTIDE SEQUENCE [LARGE SCALE GENOMIC DNA]</scope>
    <source>
        <strain evidence="1">CBS 291.66</strain>
    </source>
</reference>
<proteinExistence type="predicted"/>
<sequence length="191" mass="21979">MTLGKYCYHYLKDKLVICSFIGPSFHQALISHALWCHQKSLVTVVNGESIELEDEDQHFRWWVSQKQASDLYLIVAVVEDRISAWFWKSSCLQVVSLSVDLQSNVFIGAMADLIPQVLVWIPWTFSWQVNILAYAISSRPDLFVAVHDVSLMTPTQEGRLMAATTDMADVYLLWVERDGALLFCVKHRWQL</sequence>
<dbReference type="GeneID" id="83212408"/>
<dbReference type="RefSeq" id="XP_058344194.1">
    <property type="nucleotide sequence ID" value="XM_058485044.1"/>
</dbReference>
<evidence type="ECO:0000313" key="2">
    <source>
        <dbReference type="Proteomes" id="UP001234581"/>
    </source>
</evidence>
<evidence type="ECO:0000313" key="1">
    <source>
        <dbReference type="EMBL" id="KAJ8659281.1"/>
    </source>
</evidence>
<comment type="caution">
    <text evidence="1">The sequence shown here is derived from an EMBL/GenBank/DDBJ whole genome shotgun (WGS) entry which is preliminary data.</text>
</comment>
<keyword evidence="2" id="KW-1185">Reference proteome</keyword>
<name>A0AAD7V691_9FUNG</name>
<dbReference type="Proteomes" id="UP001234581">
    <property type="component" value="Unassembled WGS sequence"/>
</dbReference>
<protein>
    <submittedName>
        <fullName evidence="1">Uncharacterized protein</fullName>
    </submittedName>
</protein>
<dbReference type="EMBL" id="JARTCD010000019">
    <property type="protein sequence ID" value="KAJ8659281.1"/>
    <property type="molecule type" value="Genomic_DNA"/>
</dbReference>
<organism evidence="1 2">
    <name type="scientific">Lichtheimia ornata</name>
    <dbReference type="NCBI Taxonomy" id="688661"/>
    <lineage>
        <taxon>Eukaryota</taxon>
        <taxon>Fungi</taxon>
        <taxon>Fungi incertae sedis</taxon>
        <taxon>Mucoromycota</taxon>
        <taxon>Mucoromycotina</taxon>
        <taxon>Mucoromycetes</taxon>
        <taxon>Mucorales</taxon>
        <taxon>Lichtheimiaceae</taxon>
        <taxon>Lichtheimia</taxon>
    </lineage>
</organism>
<gene>
    <name evidence="1" type="ORF">O0I10_004995</name>
</gene>
<accession>A0AAD7V691</accession>